<gene>
    <name evidence="1" type="ORF">OSB1V03_LOCUS2625</name>
</gene>
<proteinExistence type="predicted"/>
<protein>
    <submittedName>
        <fullName evidence="1">Uncharacterized protein</fullName>
    </submittedName>
</protein>
<dbReference type="AlphaFoldDB" id="A0A7R9KI40"/>
<dbReference type="EMBL" id="CAJPIZ010000951">
    <property type="protein sequence ID" value="CAG2102588.1"/>
    <property type="molecule type" value="Genomic_DNA"/>
</dbReference>
<name>A0A7R9KI40_9ACAR</name>
<dbReference type="EMBL" id="OC855526">
    <property type="protein sequence ID" value="CAD7622158.1"/>
    <property type="molecule type" value="Genomic_DNA"/>
</dbReference>
<reference evidence="1" key="1">
    <citation type="submission" date="2020-11" db="EMBL/GenBank/DDBJ databases">
        <authorList>
            <person name="Tran Van P."/>
        </authorList>
    </citation>
    <scope>NUCLEOTIDE SEQUENCE</scope>
</reference>
<evidence type="ECO:0000313" key="1">
    <source>
        <dbReference type="EMBL" id="CAD7622158.1"/>
    </source>
</evidence>
<sequence length="83" mass="9150">MKKTELWSRVKLVRHLMPSNAPTAKDSAVNESETVNACSDTCFIGLLLLRTRKPDKLVLMAPNRSHSPSTVSVTGAFMNNHVV</sequence>
<dbReference type="Proteomes" id="UP000759131">
    <property type="component" value="Unassembled WGS sequence"/>
</dbReference>
<organism evidence="1">
    <name type="scientific">Medioppia subpectinata</name>
    <dbReference type="NCBI Taxonomy" id="1979941"/>
    <lineage>
        <taxon>Eukaryota</taxon>
        <taxon>Metazoa</taxon>
        <taxon>Ecdysozoa</taxon>
        <taxon>Arthropoda</taxon>
        <taxon>Chelicerata</taxon>
        <taxon>Arachnida</taxon>
        <taxon>Acari</taxon>
        <taxon>Acariformes</taxon>
        <taxon>Sarcoptiformes</taxon>
        <taxon>Oribatida</taxon>
        <taxon>Brachypylina</taxon>
        <taxon>Oppioidea</taxon>
        <taxon>Oppiidae</taxon>
        <taxon>Medioppia</taxon>
    </lineage>
</organism>
<keyword evidence="2" id="KW-1185">Reference proteome</keyword>
<accession>A0A7R9KI40</accession>
<evidence type="ECO:0000313" key="2">
    <source>
        <dbReference type="Proteomes" id="UP000759131"/>
    </source>
</evidence>